<organism evidence="1 2">
    <name type="scientific">Marseillevirus marseillevirus</name>
    <name type="common">GBM</name>
    <dbReference type="NCBI Taxonomy" id="694581"/>
    <lineage>
        <taxon>Viruses</taxon>
        <taxon>Varidnaviria</taxon>
        <taxon>Bamfordvirae</taxon>
        <taxon>Nucleocytoviricota</taxon>
        <taxon>Megaviricetes</taxon>
        <taxon>Pimascovirales</taxon>
        <taxon>Pimascovirales incertae sedis</taxon>
        <taxon>Marseilleviridae</taxon>
        <taxon>Marseillevirus</taxon>
        <taxon>Marseillevirus massiliense</taxon>
    </lineage>
</organism>
<organismHost>
    <name type="scientific">Acanthamoeba</name>
    <dbReference type="NCBI Taxonomy" id="5754"/>
</organismHost>
<gene>
    <name evidence="1" type="ORF">MAR_ORF442</name>
</gene>
<dbReference type="Proteomes" id="UP000029780">
    <property type="component" value="Segment"/>
</dbReference>
<evidence type="ECO:0000313" key="2">
    <source>
        <dbReference type="Proteomes" id="UP000029780"/>
    </source>
</evidence>
<dbReference type="OrthoDB" id="39219at10239"/>
<dbReference type="RefSeq" id="YP_003407166.1">
    <property type="nucleotide sequence ID" value="NC_013756.1"/>
</dbReference>
<accession>D2XB77</accession>
<protein>
    <submittedName>
        <fullName evidence="1">Uncharacterized protein</fullName>
    </submittedName>
</protein>
<dbReference type="EMBL" id="GU071086">
    <property type="protein sequence ID" value="ADB04204.1"/>
    <property type="molecule type" value="Genomic_DNA"/>
</dbReference>
<proteinExistence type="predicted"/>
<dbReference type="GeneID" id="8746678"/>
<dbReference type="KEGG" id="vg:8746678"/>
<name>D2XB77_GBMV</name>
<reference evidence="1 2" key="1">
    <citation type="journal article" date="2009" name="Proc. Natl. Acad. Sci. U.S.A.">
        <title>Giant Marseillevirus highlights the role of amoebae as a melting pot in emergence of chimeric microorganisms.</title>
        <authorList>
            <person name="Boyer M."/>
            <person name="Yutin N."/>
            <person name="Pagnier I."/>
            <person name="Barrassi L."/>
            <person name="Fournous G."/>
            <person name="Espinosa L."/>
            <person name="Robert C."/>
            <person name="Azza S."/>
            <person name="Sun S."/>
            <person name="Rossmann M.G."/>
            <person name="Suzan-Monti M."/>
            <person name="La Scola B."/>
            <person name="Koonin E.V."/>
            <person name="Raoult D."/>
        </authorList>
    </citation>
    <scope>NUCLEOTIDE SEQUENCE [LARGE SCALE GENOMIC DNA]</scope>
    <source>
        <strain evidence="1 2">T19</strain>
    </source>
</reference>
<evidence type="ECO:0000313" key="1">
    <source>
        <dbReference type="EMBL" id="ADB04204.1"/>
    </source>
</evidence>
<sequence length="91" mass="10906">MQFVGQIFWLQKDRKTFFVVVCKQEEKFVWVSGVPYSLKRISELGKVKVPDLENIQEYMKDREAKGVIKWSEDGPHLELAGEKYSRYTRWF</sequence>
<keyword evidence="2" id="KW-1185">Reference proteome</keyword>